<evidence type="ECO:0000256" key="1">
    <source>
        <dbReference type="ARBA" id="ARBA00022857"/>
    </source>
</evidence>
<dbReference type="InterPro" id="IPR051609">
    <property type="entry name" value="NmrA/Isoflavone_reductase-like"/>
</dbReference>
<keyword evidence="1" id="KW-0521">NADP</keyword>
<dbReference type="Proteomes" id="UP000030752">
    <property type="component" value="Unassembled WGS sequence"/>
</dbReference>
<dbReference type="EMBL" id="KB822723">
    <property type="protein sequence ID" value="ETN37491.1"/>
    <property type="molecule type" value="Genomic_DNA"/>
</dbReference>
<gene>
    <name evidence="4" type="ORF">HMPREF1541_07113</name>
</gene>
<dbReference type="InterPro" id="IPR045312">
    <property type="entry name" value="PCBER-like"/>
</dbReference>
<dbReference type="RefSeq" id="XP_008719660.1">
    <property type="nucleotide sequence ID" value="XM_008721438.1"/>
</dbReference>
<dbReference type="CDD" id="cd05259">
    <property type="entry name" value="PCBER_SDR_a"/>
    <property type="match status" value="1"/>
</dbReference>
<evidence type="ECO:0000313" key="4">
    <source>
        <dbReference type="EMBL" id="ETN37491.1"/>
    </source>
</evidence>
<evidence type="ECO:0000256" key="2">
    <source>
        <dbReference type="ARBA" id="ARBA00023002"/>
    </source>
</evidence>
<dbReference type="InterPro" id="IPR008030">
    <property type="entry name" value="NmrA-like"/>
</dbReference>
<dbReference type="InParanoid" id="W2RLV8"/>
<dbReference type="HOGENOM" id="CLU_044876_3_3_1"/>
<dbReference type="InterPro" id="IPR036291">
    <property type="entry name" value="NAD(P)-bd_dom_sf"/>
</dbReference>
<feature type="domain" description="NmrA-like" evidence="3">
    <location>
        <begin position="7"/>
        <end position="241"/>
    </location>
</feature>
<dbReference type="eggNOG" id="ENOG502S12R">
    <property type="taxonomic scope" value="Eukaryota"/>
</dbReference>
<dbReference type="Gene3D" id="3.40.50.720">
    <property type="entry name" value="NAD(P)-binding Rossmann-like Domain"/>
    <property type="match status" value="1"/>
</dbReference>
<keyword evidence="2" id="KW-0560">Oxidoreductase</keyword>
<organism evidence="4 5">
    <name type="scientific">Cyphellophora europaea (strain CBS 101466)</name>
    <name type="common">Phialophora europaea</name>
    <dbReference type="NCBI Taxonomy" id="1220924"/>
    <lineage>
        <taxon>Eukaryota</taxon>
        <taxon>Fungi</taxon>
        <taxon>Dikarya</taxon>
        <taxon>Ascomycota</taxon>
        <taxon>Pezizomycotina</taxon>
        <taxon>Eurotiomycetes</taxon>
        <taxon>Chaetothyriomycetidae</taxon>
        <taxon>Chaetothyriales</taxon>
        <taxon>Cyphellophoraceae</taxon>
        <taxon>Cyphellophora</taxon>
    </lineage>
</organism>
<dbReference type="SUPFAM" id="SSF51735">
    <property type="entry name" value="NAD(P)-binding Rossmann-fold domains"/>
    <property type="match status" value="1"/>
</dbReference>
<dbReference type="GO" id="GO:0016491">
    <property type="term" value="F:oxidoreductase activity"/>
    <property type="evidence" value="ECO:0007669"/>
    <property type="project" value="UniProtKB-KW"/>
</dbReference>
<keyword evidence="5" id="KW-1185">Reference proteome</keyword>
<dbReference type="AlphaFoldDB" id="W2RLV8"/>
<dbReference type="Pfam" id="PF05368">
    <property type="entry name" value="NmrA"/>
    <property type="match status" value="1"/>
</dbReference>
<evidence type="ECO:0000259" key="3">
    <source>
        <dbReference type="Pfam" id="PF05368"/>
    </source>
</evidence>
<dbReference type="OrthoDB" id="9974981at2759"/>
<dbReference type="GeneID" id="19974452"/>
<dbReference type="PANTHER" id="PTHR47706:SF9">
    <property type="entry name" value="NMRA-LIKE DOMAIN-CONTAINING PROTEIN-RELATED"/>
    <property type="match status" value="1"/>
</dbReference>
<reference evidence="4 5" key="1">
    <citation type="submission" date="2013-03" db="EMBL/GenBank/DDBJ databases">
        <title>The Genome Sequence of Phialophora europaea CBS 101466.</title>
        <authorList>
            <consortium name="The Broad Institute Genomics Platform"/>
            <person name="Cuomo C."/>
            <person name="de Hoog S."/>
            <person name="Gorbushina A."/>
            <person name="Walker B."/>
            <person name="Young S.K."/>
            <person name="Zeng Q."/>
            <person name="Gargeya S."/>
            <person name="Fitzgerald M."/>
            <person name="Haas B."/>
            <person name="Abouelleil A."/>
            <person name="Allen A.W."/>
            <person name="Alvarado L."/>
            <person name="Arachchi H.M."/>
            <person name="Berlin A.M."/>
            <person name="Chapman S.B."/>
            <person name="Gainer-Dewar J."/>
            <person name="Goldberg J."/>
            <person name="Griggs A."/>
            <person name="Gujja S."/>
            <person name="Hansen M."/>
            <person name="Howarth C."/>
            <person name="Imamovic A."/>
            <person name="Ireland A."/>
            <person name="Larimer J."/>
            <person name="McCowan C."/>
            <person name="Murphy C."/>
            <person name="Pearson M."/>
            <person name="Poon T.W."/>
            <person name="Priest M."/>
            <person name="Roberts A."/>
            <person name="Saif S."/>
            <person name="Shea T."/>
            <person name="Sisk P."/>
            <person name="Sykes S."/>
            <person name="Wortman J."/>
            <person name="Nusbaum C."/>
            <person name="Birren B."/>
        </authorList>
    </citation>
    <scope>NUCLEOTIDE SEQUENCE [LARGE SCALE GENOMIC DNA]</scope>
    <source>
        <strain evidence="4 5">CBS 101466</strain>
    </source>
</reference>
<dbReference type="STRING" id="1220924.W2RLV8"/>
<accession>W2RLV8</accession>
<dbReference type="PANTHER" id="PTHR47706">
    <property type="entry name" value="NMRA-LIKE FAMILY PROTEIN"/>
    <property type="match status" value="1"/>
</dbReference>
<dbReference type="VEuPathDB" id="FungiDB:HMPREF1541_07113"/>
<sequence length="310" mass="33531">MSSPPIKTVMVVGASGNTGVHIVDSLLAAGFTVSALTRETSKTTFADNVQVVKSDYTIPSLTRAFQGQDAVVSTIATFSVTEQIKIIDAMIAAGVKRFIPSEYGIDTSDPRIMELLPPAGEKARIIGYLKTKEGKISWTGVINGGYFDWVLIGGGMGWNLRTRSVKVHDSGDQLWEGTNIGQIANAVTACLSTEHYDETSNTYIYINSFTVSQNQVIAELEKALGSKLEIQRVNGAQVAEAAREEMAKGEFENVAGSPYIKGTVDLITCEVFNLDGLNNFSATRGLWNDRLGLPKESLEDTIRRVVKAIA</sequence>
<proteinExistence type="predicted"/>
<name>W2RLV8_CYPE1</name>
<evidence type="ECO:0000313" key="5">
    <source>
        <dbReference type="Proteomes" id="UP000030752"/>
    </source>
</evidence>
<protein>
    <recommendedName>
        <fullName evidence="3">NmrA-like domain-containing protein</fullName>
    </recommendedName>
</protein>
<dbReference type="Gene3D" id="3.90.25.10">
    <property type="entry name" value="UDP-galactose 4-epimerase, domain 1"/>
    <property type="match status" value="1"/>
</dbReference>